<keyword evidence="5" id="KW-1185">Reference proteome</keyword>
<sequence>MICFKRYLAKVSKASVLAIAFAISPSVYAQVGQQAVVVQAAQLSGYARLGFGVPATTVYRIALTGTKLRIYFQGNLSPNMMAVENADLRQVGNPVITRNLNETIITFDVLPNVSPRDFRSGEFLIIDIYGGDAGSTLPKPQPLLPSSAANGPAKTGGDDTSGNSSADDENKNDAEEGSADQGTQAEEEAGVEPQSLNSENDPEPIKETPKAPEKEQALPPSAPSAAVTDIEAPEPRPKGSVVVAGTEQAATDAQVVPVSVAENDNGISLSFDWPEATAAAVFERGGVLWVVFDQIGKLDKEGIYQADNLVTGRINRIEQRPNADAFVLRMFIRSNQNAVVERDQNKWVLYLKDTPAKPRFPLKPERRSEGQGQQIYVSATDIGRKIEVEDPDVGDTIIVLPLARQGNGLAESYSYAAAELLETAQGVAITPLTDFVEVERFRDGIIVRSTGNDILSASRLSRATGIGDNIQAGFSRLIDFENWRIGEPWEYRKNKARLLYELSLQPKKERNGVRWKLARYYLAHGRAAECIGVLNVMLLEDPLLAKNTEYLAVRGVANFKQGRLTEAMSDLSARELEAEQDAELWRTLVAEALGQYEQSLEHYRRGRDVMGTYDEYDRAEIQLAVIRAAIETGNLELAQQELGLLNGLELTGAQLAESVYQSARISEKQGQYETAYAQYDDLSGSRERWISARARYSRIKFSLKNGDIDVGVAIDQLERLRYAWRGDRFESQLLDDLANLYVNAGKYEEALETLRQGISYYPEVARQKRMLLRMGDIFRYLFLDNGADEMTPVAAIGLFYKFRDLTPLGTEGDLMIRRLAERLVSVDLLGRAAELLEYQVKARTEGAARAQIAANLAKIYLLDERPNDALEILRATREPRLPDDIAQNRQHVETRALIELEKYEEAEVLIEQDRGTEADILRADIYWGAKDWSRLVPTIRRLLGDGWRRNETITALQRLNLIRLAIAMTFTEDRAGLIEMRRRYGNQMRSGDFTNAFELLTNDQDLTRGEIGSIASQIASVEKLQSFMRDYRSDFSGR</sequence>
<evidence type="ECO:0000256" key="2">
    <source>
        <dbReference type="SAM" id="MobiDB-lite"/>
    </source>
</evidence>
<proteinExistence type="predicted"/>
<feature type="region of interest" description="Disordered" evidence="2">
    <location>
        <begin position="136"/>
        <end position="240"/>
    </location>
</feature>
<dbReference type="InterPro" id="IPR019734">
    <property type="entry name" value="TPR_rpt"/>
</dbReference>
<evidence type="ECO:0000313" key="5">
    <source>
        <dbReference type="Proteomes" id="UP001595444"/>
    </source>
</evidence>
<accession>A0ABV7D238</accession>
<evidence type="ECO:0000313" key="4">
    <source>
        <dbReference type="EMBL" id="MFC3051218.1"/>
    </source>
</evidence>
<dbReference type="Proteomes" id="UP001595444">
    <property type="component" value="Unassembled WGS sequence"/>
</dbReference>
<dbReference type="SUPFAM" id="SSF48452">
    <property type="entry name" value="TPR-like"/>
    <property type="match status" value="2"/>
</dbReference>
<organism evidence="4 5">
    <name type="scientific">Kordiimonas pumila</name>
    <dbReference type="NCBI Taxonomy" id="2161677"/>
    <lineage>
        <taxon>Bacteria</taxon>
        <taxon>Pseudomonadati</taxon>
        <taxon>Pseudomonadota</taxon>
        <taxon>Alphaproteobacteria</taxon>
        <taxon>Kordiimonadales</taxon>
        <taxon>Kordiimonadaceae</taxon>
        <taxon>Kordiimonas</taxon>
    </lineage>
</organism>
<evidence type="ECO:0008006" key="6">
    <source>
        <dbReference type="Google" id="ProtNLM"/>
    </source>
</evidence>
<dbReference type="EMBL" id="JBHRSL010000002">
    <property type="protein sequence ID" value="MFC3051218.1"/>
    <property type="molecule type" value="Genomic_DNA"/>
</dbReference>
<feature type="chain" id="PRO_5046358927" description="Tetratricopeptide repeat protein" evidence="3">
    <location>
        <begin position="30"/>
        <end position="1038"/>
    </location>
</feature>
<evidence type="ECO:0000256" key="1">
    <source>
        <dbReference type="PROSITE-ProRule" id="PRU00339"/>
    </source>
</evidence>
<gene>
    <name evidence="4" type="ORF">ACFOKA_04800</name>
</gene>
<feature type="compositionally biased region" description="Basic and acidic residues" evidence="2">
    <location>
        <begin position="203"/>
        <end position="216"/>
    </location>
</feature>
<dbReference type="RefSeq" id="WP_194211811.1">
    <property type="nucleotide sequence ID" value="NZ_CP061205.1"/>
</dbReference>
<feature type="signal peptide" evidence="3">
    <location>
        <begin position="1"/>
        <end position="29"/>
    </location>
</feature>
<keyword evidence="3" id="KW-0732">Signal</keyword>
<dbReference type="PROSITE" id="PS50005">
    <property type="entry name" value="TPR"/>
    <property type="match status" value="1"/>
</dbReference>
<dbReference type="SMART" id="SM00028">
    <property type="entry name" value="TPR"/>
    <property type="match status" value="3"/>
</dbReference>
<evidence type="ECO:0000256" key="3">
    <source>
        <dbReference type="SAM" id="SignalP"/>
    </source>
</evidence>
<keyword evidence="1" id="KW-0802">TPR repeat</keyword>
<dbReference type="Gene3D" id="1.25.40.10">
    <property type="entry name" value="Tetratricopeptide repeat domain"/>
    <property type="match status" value="2"/>
</dbReference>
<comment type="caution">
    <text evidence="4">The sequence shown here is derived from an EMBL/GenBank/DDBJ whole genome shotgun (WGS) entry which is preliminary data.</text>
</comment>
<feature type="repeat" description="TPR" evidence="1">
    <location>
        <begin position="731"/>
        <end position="764"/>
    </location>
</feature>
<reference evidence="5" key="1">
    <citation type="journal article" date="2019" name="Int. J. Syst. Evol. Microbiol.">
        <title>The Global Catalogue of Microorganisms (GCM) 10K type strain sequencing project: providing services to taxonomists for standard genome sequencing and annotation.</title>
        <authorList>
            <consortium name="The Broad Institute Genomics Platform"/>
            <consortium name="The Broad Institute Genome Sequencing Center for Infectious Disease"/>
            <person name="Wu L."/>
            <person name="Ma J."/>
        </authorList>
    </citation>
    <scope>NUCLEOTIDE SEQUENCE [LARGE SCALE GENOMIC DNA]</scope>
    <source>
        <strain evidence="5">KCTC 62164</strain>
    </source>
</reference>
<dbReference type="InterPro" id="IPR011990">
    <property type="entry name" value="TPR-like_helical_dom_sf"/>
</dbReference>
<name>A0ABV7D238_9PROT</name>
<protein>
    <recommendedName>
        <fullName evidence="6">Tetratricopeptide repeat protein</fullName>
    </recommendedName>
</protein>